<evidence type="ECO:0000313" key="1">
    <source>
        <dbReference type="EMBL" id="AWV48851.1"/>
    </source>
</evidence>
<accession>A0AAD0KYK1</accession>
<proteinExistence type="predicted"/>
<protein>
    <submittedName>
        <fullName evidence="1">Uncharacterized protein</fullName>
    </submittedName>
</protein>
<gene>
    <name evidence="1" type="ORF">DIJ64_14585</name>
</gene>
<dbReference type="EMBL" id="CP029543">
    <property type="protein sequence ID" value="AWV48851.1"/>
    <property type="molecule type" value="Genomic_DNA"/>
</dbReference>
<name>A0AAD0KYK1_MYCLR</name>
<sequence>MYLAAESVLAQILVDFRKTPRLATATFLKNAKRAIHRLDLVDNDVTGPHHPSKLAAKIH</sequence>
<evidence type="ECO:0000313" key="2">
    <source>
        <dbReference type="Proteomes" id="UP000249682"/>
    </source>
</evidence>
<organism evidence="1 2">
    <name type="scientific">Mycobacterium leprae</name>
    <dbReference type="NCBI Taxonomy" id="1769"/>
    <lineage>
        <taxon>Bacteria</taxon>
        <taxon>Bacillati</taxon>
        <taxon>Actinomycetota</taxon>
        <taxon>Actinomycetes</taxon>
        <taxon>Mycobacteriales</taxon>
        <taxon>Mycobacteriaceae</taxon>
        <taxon>Mycobacterium</taxon>
    </lineage>
</organism>
<reference evidence="1 2" key="1">
    <citation type="submission" date="2018-05" db="EMBL/GenBank/DDBJ databases">
        <title>Evolution of small genomes with special reference to Mycobacterium leprae.</title>
        <authorList>
            <person name="Mohanty P.S."/>
            <person name="Bansal A.K."/>
            <person name="Gupta U.D."/>
            <person name="Naaz F."/>
            <person name="Dwivedi V.D."/>
            <person name="Singh H."/>
            <person name="Gupta G."/>
            <person name="Sharma S."/>
            <person name="Arora M."/>
        </authorList>
    </citation>
    <scope>NUCLEOTIDE SEQUENCE [LARGE SCALE GENOMIC DNA]</scope>
    <source>
        <strain evidence="1 2">MRHRU-235-G</strain>
    </source>
</reference>
<dbReference type="Proteomes" id="UP000249682">
    <property type="component" value="Chromosome"/>
</dbReference>
<dbReference type="AlphaFoldDB" id="A0AAD0KYK1"/>